<keyword evidence="2 5" id="KW-0645">Protease</keyword>
<dbReference type="PROSITE" id="PS51892">
    <property type="entry name" value="SUBTILASE"/>
    <property type="match status" value="1"/>
</dbReference>
<keyword evidence="3 5" id="KW-0378">Hydrolase</keyword>
<evidence type="ECO:0000313" key="9">
    <source>
        <dbReference type="EMBL" id="MFC3168176.1"/>
    </source>
</evidence>
<dbReference type="Gene3D" id="3.40.50.200">
    <property type="entry name" value="Peptidase S8/S53 domain"/>
    <property type="match status" value="1"/>
</dbReference>
<keyword evidence="4 5" id="KW-0720">Serine protease</keyword>
<accession>A0ABV7IER1</accession>
<keyword evidence="10" id="KW-1185">Reference proteome</keyword>
<feature type="domain" description="Peptidase S8/S53" evidence="8">
    <location>
        <begin position="181"/>
        <end position="419"/>
    </location>
</feature>
<dbReference type="Pfam" id="PF00082">
    <property type="entry name" value="Peptidase_S8"/>
    <property type="match status" value="1"/>
</dbReference>
<evidence type="ECO:0000256" key="3">
    <source>
        <dbReference type="ARBA" id="ARBA00022801"/>
    </source>
</evidence>
<comment type="caution">
    <text evidence="9">The sequence shown here is derived from an EMBL/GenBank/DDBJ whole genome shotgun (WGS) entry which is preliminary data.</text>
</comment>
<evidence type="ECO:0000259" key="8">
    <source>
        <dbReference type="Pfam" id="PF00082"/>
    </source>
</evidence>
<evidence type="ECO:0000256" key="2">
    <source>
        <dbReference type="ARBA" id="ARBA00022670"/>
    </source>
</evidence>
<evidence type="ECO:0000256" key="1">
    <source>
        <dbReference type="ARBA" id="ARBA00011073"/>
    </source>
</evidence>
<feature type="signal peptide" evidence="7">
    <location>
        <begin position="1"/>
        <end position="23"/>
    </location>
</feature>
<keyword evidence="7" id="KW-0732">Signal</keyword>
<dbReference type="InterPro" id="IPR022398">
    <property type="entry name" value="Peptidase_S8_His-AS"/>
</dbReference>
<organism evidence="9 10">
    <name type="scientific">Paracoccus fontiphilus</name>
    <dbReference type="NCBI Taxonomy" id="1815556"/>
    <lineage>
        <taxon>Bacteria</taxon>
        <taxon>Pseudomonadati</taxon>
        <taxon>Pseudomonadota</taxon>
        <taxon>Alphaproteobacteria</taxon>
        <taxon>Rhodobacterales</taxon>
        <taxon>Paracoccaceae</taxon>
        <taxon>Paracoccus</taxon>
    </lineage>
</organism>
<dbReference type="PANTHER" id="PTHR43806:SF11">
    <property type="entry name" value="CEREVISIN-RELATED"/>
    <property type="match status" value="1"/>
</dbReference>
<reference evidence="10" key="1">
    <citation type="journal article" date="2019" name="Int. J. Syst. Evol. Microbiol.">
        <title>The Global Catalogue of Microorganisms (GCM) 10K type strain sequencing project: providing services to taxonomists for standard genome sequencing and annotation.</title>
        <authorList>
            <consortium name="The Broad Institute Genomics Platform"/>
            <consortium name="The Broad Institute Genome Sequencing Center for Infectious Disease"/>
            <person name="Wu L."/>
            <person name="Ma J."/>
        </authorList>
    </citation>
    <scope>NUCLEOTIDE SEQUENCE [LARGE SCALE GENOMIC DNA]</scope>
    <source>
        <strain evidence="10">KCTC 52239</strain>
    </source>
</reference>
<name>A0ABV7IER1_9RHOB</name>
<gene>
    <name evidence="9" type="ORF">ACFOD7_08950</name>
</gene>
<evidence type="ECO:0000256" key="7">
    <source>
        <dbReference type="SAM" id="SignalP"/>
    </source>
</evidence>
<dbReference type="InterPro" id="IPR036852">
    <property type="entry name" value="Peptidase_S8/S53_dom_sf"/>
</dbReference>
<sequence>MSRLVLFLALVALTLAAHPRPGADGWSLVATAQADDDDDDDDGGDDDDDDDDDDRVVRRARPAPAAAPAPLPTRAENEVLARGLGDDDLTTLQAEGFRILQQRGLTGGDSLVRLLKPAALTMDQARDRVRALAVGADADFNHFYRSEQSGQGARCDGPDCLARDMIGWPVGLAGCGALPRIGMVDTGLNADHAALSDARIRVHRIETGAQPSDLLHGTAVASLLVGDADSRSPGLVPGAELVAVDAFQTVAADQRADAFGLIEALDYLAAQDVRIVNLSLAGPPNAALARQISRMVADDVLLIAAAGNYGPKAAPAFPAAYEAVLAVTAVDRRGQVYRRANRGAHIDLAAPGVNVWTAASVSGARTKTGTSYAAPFVTAAAALLWQRDPSLTAAQLRDRLRQGARDLGPDGPDAIFGAGLIAPPPAC</sequence>
<dbReference type="InterPro" id="IPR023828">
    <property type="entry name" value="Peptidase_S8_Ser-AS"/>
</dbReference>
<feature type="region of interest" description="Disordered" evidence="6">
    <location>
        <begin position="23"/>
        <end position="55"/>
    </location>
</feature>
<evidence type="ECO:0000256" key="6">
    <source>
        <dbReference type="SAM" id="MobiDB-lite"/>
    </source>
</evidence>
<feature type="compositionally biased region" description="Acidic residues" evidence="6">
    <location>
        <begin position="34"/>
        <end position="54"/>
    </location>
</feature>
<dbReference type="PROSITE" id="PS00138">
    <property type="entry name" value="SUBTILASE_SER"/>
    <property type="match status" value="1"/>
</dbReference>
<dbReference type="InterPro" id="IPR015500">
    <property type="entry name" value="Peptidase_S8_subtilisin-rel"/>
</dbReference>
<dbReference type="RefSeq" id="WP_207469859.1">
    <property type="nucleotide sequence ID" value="NZ_JAFNAW010000034.1"/>
</dbReference>
<evidence type="ECO:0000256" key="4">
    <source>
        <dbReference type="ARBA" id="ARBA00022825"/>
    </source>
</evidence>
<protein>
    <submittedName>
        <fullName evidence="9">S8 family serine peptidase</fullName>
    </submittedName>
</protein>
<dbReference type="PANTHER" id="PTHR43806">
    <property type="entry name" value="PEPTIDASE S8"/>
    <property type="match status" value="1"/>
</dbReference>
<dbReference type="InterPro" id="IPR050131">
    <property type="entry name" value="Peptidase_S8_subtilisin-like"/>
</dbReference>
<comment type="similarity">
    <text evidence="1 5">Belongs to the peptidase S8 family.</text>
</comment>
<dbReference type="Proteomes" id="UP001595557">
    <property type="component" value="Unassembled WGS sequence"/>
</dbReference>
<dbReference type="PROSITE" id="PS00137">
    <property type="entry name" value="SUBTILASE_HIS"/>
    <property type="match status" value="1"/>
</dbReference>
<feature type="active site" description="Charge relay system" evidence="5">
    <location>
        <position position="185"/>
    </location>
</feature>
<evidence type="ECO:0000256" key="5">
    <source>
        <dbReference type="PROSITE-ProRule" id="PRU01240"/>
    </source>
</evidence>
<dbReference type="CDD" id="cd05561">
    <property type="entry name" value="Peptidases_S8_4"/>
    <property type="match status" value="1"/>
</dbReference>
<dbReference type="InterPro" id="IPR000209">
    <property type="entry name" value="Peptidase_S8/S53_dom"/>
</dbReference>
<feature type="chain" id="PRO_5045730490" evidence="7">
    <location>
        <begin position="24"/>
        <end position="427"/>
    </location>
</feature>
<proteinExistence type="inferred from homology"/>
<dbReference type="SUPFAM" id="SSF52743">
    <property type="entry name" value="Subtilisin-like"/>
    <property type="match status" value="1"/>
</dbReference>
<feature type="active site" description="Charge relay system" evidence="5">
    <location>
        <position position="216"/>
    </location>
</feature>
<dbReference type="EMBL" id="JBHRTE010000039">
    <property type="protein sequence ID" value="MFC3168176.1"/>
    <property type="molecule type" value="Genomic_DNA"/>
</dbReference>
<evidence type="ECO:0000313" key="10">
    <source>
        <dbReference type="Proteomes" id="UP001595557"/>
    </source>
</evidence>
<dbReference type="PRINTS" id="PR00723">
    <property type="entry name" value="SUBTILISIN"/>
</dbReference>
<feature type="active site" description="Charge relay system" evidence="5">
    <location>
        <position position="371"/>
    </location>
</feature>